<reference evidence="1 2" key="1">
    <citation type="submission" date="2019-03" db="EMBL/GenBank/DDBJ databases">
        <title>Genomic Encyclopedia of Type Strains, Phase IV (KMG-IV): sequencing the most valuable type-strain genomes for metagenomic binning, comparative biology and taxonomic classification.</title>
        <authorList>
            <person name="Goeker M."/>
        </authorList>
    </citation>
    <scope>NUCLEOTIDE SEQUENCE [LARGE SCALE GENOMIC DNA]</scope>
    <source>
        <strain evidence="1 2">DSM 100059</strain>
    </source>
</reference>
<dbReference type="AlphaFoldDB" id="A0A4R8DP41"/>
<sequence length="108" mass="12324">MEPQDDIIQWLQGSIPVPVPVTRTAEELMAWLTTYCNGLLVADFPALVQLLYRVDVSEAKLKYLLKHSDGEDAGRIMALLLLERVGQVVAARKKYRMPDQDIPEEDKW</sequence>
<keyword evidence="2" id="KW-1185">Reference proteome</keyword>
<dbReference type="RefSeq" id="WP_133990937.1">
    <property type="nucleotide sequence ID" value="NZ_SODV01000001.1"/>
</dbReference>
<proteinExistence type="predicted"/>
<gene>
    <name evidence="1" type="ORF">EDB95_0883</name>
</gene>
<comment type="caution">
    <text evidence="1">The sequence shown here is derived from an EMBL/GenBank/DDBJ whole genome shotgun (WGS) entry which is preliminary data.</text>
</comment>
<organism evidence="1 2">
    <name type="scientific">Dinghuibacter silviterrae</name>
    <dbReference type="NCBI Taxonomy" id="1539049"/>
    <lineage>
        <taxon>Bacteria</taxon>
        <taxon>Pseudomonadati</taxon>
        <taxon>Bacteroidota</taxon>
        <taxon>Chitinophagia</taxon>
        <taxon>Chitinophagales</taxon>
        <taxon>Chitinophagaceae</taxon>
        <taxon>Dinghuibacter</taxon>
    </lineage>
</organism>
<dbReference type="OrthoDB" id="711735at2"/>
<protein>
    <submittedName>
        <fullName evidence="1">Uncharacterized protein</fullName>
    </submittedName>
</protein>
<name>A0A4R8DP41_9BACT</name>
<evidence type="ECO:0000313" key="2">
    <source>
        <dbReference type="Proteomes" id="UP000294498"/>
    </source>
</evidence>
<dbReference type="EMBL" id="SODV01000001">
    <property type="protein sequence ID" value="TDW99869.1"/>
    <property type="molecule type" value="Genomic_DNA"/>
</dbReference>
<accession>A0A4R8DP41</accession>
<evidence type="ECO:0000313" key="1">
    <source>
        <dbReference type="EMBL" id="TDW99869.1"/>
    </source>
</evidence>
<dbReference type="Proteomes" id="UP000294498">
    <property type="component" value="Unassembled WGS sequence"/>
</dbReference>